<dbReference type="GO" id="GO:0005524">
    <property type="term" value="F:ATP binding"/>
    <property type="evidence" value="ECO:0007669"/>
    <property type="project" value="UniProtKB-KW"/>
</dbReference>
<dbReference type="AlphaFoldDB" id="A0A507ZYX4"/>
<keyword evidence="1 6" id="KW-0808">Transferase</keyword>
<evidence type="ECO:0000256" key="5">
    <source>
        <dbReference type="RuleBase" id="RU004046"/>
    </source>
</evidence>
<accession>A0A507ZYX4</accession>
<reference evidence="6 7" key="1">
    <citation type="submission" date="2019-10" db="EMBL/GenBank/DDBJ databases">
        <title>Lysobacter alkalisoli sp. nov., isolated from saline-alkaline soil.</title>
        <authorList>
            <person name="Sun J.-Q."/>
        </authorList>
    </citation>
    <scope>NUCLEOTIDE SEQUENCE [LARGE SCALE GENOMIC DNA]</scope>
    <source>
        <strain evidence="6 7">KCTC 42381</strain>
    </source>
</reference>
<evidence type="ECO:0000256" key="3">
    <source>
        <dbReference type="ARBA" id="ARBA00022777"/>
    </source>
</evidence>
<evidence type="ECO:0000313" key="7">
    <source>
        <dbReference type="Proteomes" id="UP000320431"/>
    </source>
</evidence>
<keyword evidence="2" id="KW-0547">Nucleotide-binding</keyword>
<dbReference type="EMBL" id="VICD02000291">
    <property type="protein sequence ID" value="KAB8167668.1"/>
    <property type="molecule type" value="Genomic_DNA"/>
</dbReference>
<dbReference type="PANTHER" id="PTHR47690:SF1">
    <property type="entry name" value="GLUCOKINASE"/>
    <property type="match status" value="1"/>
</dbReference>
<keyword evidence="3 6" id="KW-0418">Kinase</keyword>
<comment type="similarity">
    <text evidence="5">Belongs to the bacterial glucokinase family.</text>
</comment>
<dbReference type="GO" id="GO:0005829">
    <property type="term" value="C:cytosol"/>
    <property type="evidence" value="ECO:0007669"/>
    <property type="project" value="TreeGrafter"/>
</dbReference>
<dbReference type="GO" id="GO:0005536">
    <property type="term" value="F:D-glucose binding"/>
    <property type="evidence" value="ECO:0007669"/>
    <property type="project" value="InterPro"/>
</dbReference>
<dbReference type="GO" id="GO:0004340">
    <property type="term" value="F:glucokinase activity"/>
    <property type="evidence" value="ECO:0007669"/>
    <property type="project" value="UniProtKB-EC"/>
</dbReference>
<name>A0A507ZYX4_9GAMM</name>
<protein>
    <submittedName>
        <fullName evidence="6">Glucokinase</fullName>
        <ecNumber evidence="6">2.7.1.2</ecNumber>
    </submittedName>
</protein>
<dbReference type="RefSeq" id="WP_211371901.1">
    <property type="nucleotide sequence ID" value="NZ_VICD02000291.1"/>
</dbReference>
<dbReference type="PANTHER" id="PTHR47690">
    <property type="entry name" value="GLUCOKINASE"/>
    <property type="match status" value="1"/>
</dbReference>
<gene>
    <name evidence="6" type="ORF">FKV24_016540</name>
</gene>
<dbReference type="Proteomes" id="UP000320431">
    <property type="component" value="Unassembled WGS sequence"/>
</dbReference>
<evidence type="ECO:0000256" key="2">
    <source>
        <dbReference type="ARBA" id="ARBA00022741"/>
    </source>
</evidence>
<dbReference type="GO" id="GO:0006096">
    <property type="term" value="P:glycolytic process"/>
    <property type="evidence" value="ECO:0007669"/>
    <property type="project" value="InterPro"/>
</dbReference>
<sequence>LALVSSAKAVFIAGGIVPQLKDFLADSRFLARLRDKGAMRPVLERLPVRLIENDRLGVIGAANWYLEHADVD</sequence>
<dbReference type="SUPFAM" id="SSF53067">
    <property type="entry name" value="Actin-like ATPase domain"/>
    <property type="match status" value="1"/>
</dbReference>
<dbReference type="EC" id="2.7.1.2" evidence="6"/>
<comment type="caution">
    <text evidence="6">The sequence shown here is derived from an EMBL/GenBank/DDBJ whole genome shotgun (WGS) entry which is preliminary data.</text>
</comment>
<dbReference type="Pfam" id="PF02685">
    <property type="entry name" value="Glucokinase"/>
    <property type="match status" value="1"/>
</dbReference>
<dbReference type="Gene3D" id="3.40.367.20">
    <property type="match status" value="1"/>
</dbReference>
<evidence type="ECO:0000256" key="1">
    <source>
        <dbReference type="ARBA" id="ARBA00022679"/>
    </source>
</evidence>
<proteinExistence type="inferred from homology"/>
<dbReference type="InterPro" id="IPR043129">
    <property type="entry name" value="ATPase_NBD"/>
</dbReference>
<dbReference type="InterPro" id="IPR003836">
    <property type="entry name" value="Glucokinase"/>
</dbReference>
<feature type="non-terminal residue" evidence="6">
    <location>
        <position position="1"/>
    </location>
</feature>
<evidence type="ECO:0000256" key="4">
    <source>
        <dbReference type="ARBA" id="ARBA00022840"/>
    </source>
</evidence>
<organism evidence="6 7">
    <name type="scientific">Marilutibacter maris</name>
    <dbReference type="NCBI Taxonomy" id="1605891"/>
    <lineage>
        <taxon>Bacteria</taxon>
        <taxon>Pseudomonadati</taxon>
        <taxon>Pseudomonadota</taxon>
        <taxon>Gammaproteobacteria</taxon>
        <taxon>Lysobacterales</taxon>
        <taxon>Lysobacteraceae</taxon>
        <taxon>Marilutibacter</taxon>
    </lineage>
</organism>
<keyword evidence="4" id="KW-0067">ATP-binding</keyword>
<dbReference type="InterPro" id="IPR050201">
    <property type="entry name" value="Bacterial_glucokinase"/>
</dbReference>
<evidence type="ECO:0000313" key="6">
    <source>
        <dbReference type="EMBL" id="KAB8167668.1"/>
    </source>
</evidence>